<dbReference type="GO" id="GO:0006631">
    <property type="term" value="P:fatty acid metabolic process"/>
    <property type="evidence" value="ECO:0007669"/>
    <property type="project" value="TreeGrafter"/>
</dbReference>
<feature type="domain" description="AMP-binding enzyme C-terminal" evidence="3">
    <location>
        <begin position="13"/>
        <end position="88"/>
    </location>
</feature>
<dbReference type="PANTHER" id="PTHR43201:SF5">
    <property type="entry name" value="MEDIUM-CHAIN ACYL-COA LIGASE ACSF2, MITOCHONDRIAL"/>
    <property type="match status" value="1"/>
</dbReference>
<evidence type="ECO:0000313" key="4">
    <source>
        <dbReference type="EMBL" id="JAA66167.1"/>
    </source>
</evidence>
<name>A0A0K8R4U2_IXORI</name>
<dbReference type="EMBL" id="GADI01007641">
    <property type="protein sequence ID" value="JAA66167.1"/>
    <property type="molecule type" value="mRNA"/>
</dbReference>
<dbReference type="SUPFAM" id="SSF56801">
    <property type="entry name" value="Acetyl-CoA synthetase-like"/>
    <property type="match status" value="1"/>
</dbReference>
<dbReference type="GO" id="GO:0031956">
    <property type="term" value="F:medium-chain fatty acid-CoA ligase activity"/>
    <property type="evidence" value="ECO:0007669"/>
    <property type="project" value="TreeGrafter"/>
</dbReference>
<dbReference type="FunFam" id="3.30.300.30:FF:000008">
    <property type="entry name" value="2,3-dihydroxybenzoate-AMP ligase"/>
    <property type="match status" value="1"/>
</dbReference>
<dbReference type="Pfam" id="PF13193">
    <property type="entry name" value="AMP-binding_C"/>
    <property type="match status" value="1"/>
</dbReference>
<reference evidence="4" key="1">
    <citation type="submission" date="2012-12" db="EMBL/GenBank/DDBJ databases">
        <title>Identification and characterization of a phenylalanine ammonia-lyase gene family in Isatis indigotica Fort.</title>
        <authorList>
            <person name="Liu Q."/>
            <person name="Chen J."/>
            <person name="Zhou X."/>
            <person name="Di P."/>
            <person name="Xiao Y."/>
            <person name="Xuan H."/>
            <person name="Zhang L."/>
            <person name="Chen W."/>
        </authorList>
    </citation>
    <scope>NUCLEOTIDE SEQUENCE</scope>
    <source>
        <tissue evidence="4">Salivary gland</tissue>
    </source>
</reference>
<dbReference type="AlphaFoldDB" id="A0A0K8R4U2"/>
<dbReference type="Gene3D" id="3.30.300.30">
    <property type="match status" value="1"/>
</dbReference>
<comment type="similarity">
    <text evidence="1">Belongs to the ATP-dependent AMP-binding enzyme family.</text>
</comment>
<protein>
    <submittedName>
        <fullName evidence="4">Putative acyl-coa synthetase</fullName>
    </submittedName>
</protein>
<dbReference type="InterPro" id="IPR045851">
    <property type="entry name" value="AMP-bd_C_sf"/>
</dbReference>
<evidence type="ECO:0000256" key="1">
    <source>
        <dbReference type="ARBA" id="ARBA00006432"/>
    </source>
</evidence>
<proteinExistence type="evidence at transcript level"/>
<organism evidence="4">
    <name type="scientific">Ixodes ricinus</name>
    <name type="common">Common tick</name>
    <name type="synonym">Acarus ricinus</name>
    <dbReference type="NCBI Taxonomy" id="34613"/>
    <lineage>
        <taxon>Eukaryota</taxon>
        <taxon>Metazoa</taxon>
        <taxon>Ecdysozoa</taxon>
        <taxon>Arthropoda</taxon>
        <taxon>Chelicerata</taxon>
        <taxon>Arachnida</taxon>
        <taxon>Acari</taxon>
        <taxon>Parasitiformes</taxon>
        <taxon>Ixodida</taxon>
        <taxon>Ixodoidea</taxon>
        <taxon>Ixodidae</taxon>
        <taxon>Ixodinae</taxon>
        <taxon>Ixodes</taxon>
    </lineage>
</organism>
<keyword evidence="2" id="KW-0436">Ligase</keyword>
<accession>A0A0K8R4U2</accession>
<evidence type="ECO:0000256" key="2">
    <source>
        <dbReference type="ARBA" id="ARBA00022598"/>
    </source>
</evidence>
<sequence length="104" mass="11752">MVIRGGENIYPIEIEAVLNAHPAVEECLVIGLPDERMGEELCAWVVLKPDAKATDAELQEFCKGKLSHFKVPRYFVYEADYPKTAIGKAQKNLMRDAARKKFNL</sequence>
<dbReference type="InterPro" id="IPR025110">
    <property type="entry name" value="AMP-bd_C"/>
</dbReference>
<dbReference type="PANTHER" id="PTHR43201">
    <property type="entry name" value="ACYL-COA SYNTHETASE"/>
    <property type="match status" value="1"/>
</dbReference>
<evidence type="ECO:0000259" key="3">
    <source>
        <dbReference type="Pfam" id="PF13193"/>
    </source>
</evidence>